<feature type="domain" description="Phosphatidic acid phosphatase type 2/haloperoxidase" evidence="2">
    <location>
        <begin position="160"/>
        <end position="273"/>
    </location>
</feature>
<gene>
    <name evidence="3" type="ORF">FHS81_002737</name>
</gene>
<dbReference type="Proteomes" id="UP000537592">
    <property type="component" value="Unassembled WGS sequence"/>
</dbReference>
<dbReference type="SMART" id="SM00014">
    <property type="entry name" value="acidPPc"/>
    <property type="match status" value="1"/>
</dbReference>
<dbReference type="CDD" id="cd03392">
    <property type="entry name" value="PAP2_like_2"/>
    <property type="match status" value="1"/>
</dbReference>
<sequence>MIIVTIILALTTIFVLRAMARKAALFIAGMTPDIPPALAGSHALTRLRLLLSRLAERYPTLFALIARRVDPRRPTGLPLTLMVLAALYLFALFSGLTEDVLEAQGIIRSDNTINAALNPWRVEPLVSIFLWITNLGSTPTVVAAVIVATGFLWPQRGTYIIVSLWVTCLGAVSTTTIGKLLSGRHRPEMIFDINATGWSFPSGHATAAMAVYGFIAYAIARAMPEFRERFEVVYCATVLIVLIGFSRMYLGVHYLTDVLGGFLVGGFWLLIGFGITEGNRPQLPLKPPARKDG</sequence>
<dbReference type="EMBL" id="JACICC010000007">
    <property type="protein sequence ID" value="MBB3810635.1"/>
    <property type="molecule type" value="Genomic_DNA"/>
</dbReference>
<dbReference type="RefSeq" id="WP_183753783.1">
    <property type="nucleotide sequence ID" value="NZ_JACICC010000007.1"/>
</dbReference>
<evidence type="ECO:0000313" key="4">
    <source>
        <dbReference type="Proteomes" id="UP000537592"/>
    </source>
</evidence>
<dbReference type="Pfam" id="PF01569">
    <property type="entry name" value="PAP2"/>
    <property type="match status" value="1"/>
</dbReference>
<feature type="transmembrane region" description="Helical" evidence="1">
    <location>
        <begin position="76"/>
        <end position="96"/>
    </location>
</feature>
<feature type="transmembrane region" description="Helical" evidence="1">
    <location>
        <begin position="159"/>
        <end position="178"/>
    </location>
</feature>
<dbReference type="AlphaFoldDB" id="A0A7W6EI17"/>
<accession>A0A7W6EI17</accession>
<comment type="caution">
    <text evidence="3">The sequence shown here is derived from an EMBL/GenBank/DDBJ whole genome shotgun (WGS) entry which is preliminary data.</text>
</comment>
<feature type="transmembrane region" description="Helical" evidence="1">
    <location>
        <begin position="198"/>
        <end position="220"/>
    </location>
</feature>
<dbReference type="PANTHER" id="PTHR14969">
    <property type="entry name" value="SPHINGOSINE-1-PHOSPHATE PHOSPHOHYDROLASE"/>
    <property type="match status" value="1"/>
</dbReference>
<feature type="transmembrane region" description="Helical" evidence="1">
    <location>
        <begin position="232"/>
        <end position="252"/>
    </location>
</feature>
<dbReference type="EC" id="3.6.1.27" evidence="3"/>
<evidence type="ECO:0000259" key="2">
    <source>
        <dbReference type="SMART" id="SM00014"/>
    </source>
</evidence>
<dbReference type="SUPFAM" id="SSF48317">
    <property type="entry name" value="Acid phosphatase/Vanadium-dependent haloperoxidase"/>
    <property type="match status" value="1"/>
</dbReference>
<protein>
    <submittedName>
        <fullName evidence="3">Undecaprenyl-diphosphatase</fullName>
        <ecNumber evidence="3">3.6.1.27</ecNumber>
    </submittedName>
</protein>
<dbReference type="InterPro" id="IPR000326">
    <property type="entry name" value="PAP2/HPO"/>
</dbReference>
<name>A0A7W6EI17_9HYPH</name>
<dbReference type="Gene3D" id="1.20.144.10">
    <property type="entry name" value="Phosphatidic acid phosphatase type 2/haloperoxidase"/>
    <property type="match status" value="1"/>
</dbReference>
<dbReference type="GO" id="GO:0050380">
    <property type="term" value="F:undecaprenyl-diphosphatase activity"/>
    <property type="evidence" value="ECO:0007669"/>
    <property type="project" value="UniProtKB-EC"/>
</dbReference>
<proteinExistence type="predicted"/>
<keyword evidence="1" id="KW-1133">Transmembrane helix</keyword>
<dbReference type="PANTHER" id="PTHR14969:SF13">
    <property type="entry name" value="AT30094P"/>
    <property type="match status" value="1"/>
</dbReference>
<keyword evidence="1" id="KW-0812">Transmembrane</keyword>
<evidence type="ECO:0000313" key="3">
    <source>
        <dbReference type="EMBL" id="MBB3810635.1"/>
    </source>
</evidence>
<dbReference type="InterPro" id="IPR036938">
    <property type="entry name" value="PAP2/HPO_sf"/>
</dbReference>
<keyword evidence="4" id="KW-1185">Reference proteome</keyword>
<reference evidence="3 4" key="1">
    <citation type="submission" date="2020-08" db="EMBL/GenBank/DDBJ databases">
        <title>Genomic Encyclopedia of Type Strains, Phase IV (KMG-IV): sequencing the most valuable type-strain genomes for metagenomic binning, comparative biology and taxonomic classification.</title>
        <authorList>
            <person name="Goeker M."/>
        </authorList>
    </citation>
    <scope>NUCLEOTIDE SEQUENCE [LARGE SCALE GENOMIC DNA]</scope>
    <source>
        <strain evidence="3 4">DSM 28760</strain>
    </source>
</reference>
<evidence type="ECO:0000256" key="1">
    <source>
        <dbReference type="SAM" id="Phobius"/>
    </source>
</evidence>
<keyword evidence="1" id="KW-0472">Membrane</keyword>
<feature type="transmembrane region" description="Helical" evidence="1">
    <location>
        <begin position="128"/>
        <end position="152"/>
    </location>
</feature>
<organism evidence="3 4">
    <name type="scientific">Pseudochelatococcus contaminans</name>
    <dbReference type="NCBI Taxonomy" id="1538103"/>
    <lineage>
        <taxon>Bacteria</taxon>
        <taxon>Pseudomonadati</taxon>
        <taxon>Pseudomonadota</taxon>
        <taxon>Alphaproteobacteria</taxon>
        <taxon>Hyphomicrobiales</taxon>
        <taxon>Chelatococcaceae</taxon>
        <taxon>Pseudochelatococcus</taxon>
    </lineage>
</organism>
<keyword evidence="3" id="KW-0378">Hydrolase</keyword>
<feature type="transmembrane region" description="Helical" evidence="1">
    <location>
        <begin position="258"/>
        <end position="276"/>
    </location>
</feature>